<dbReference type="PANTHER" id="PTHR48475">
    <property type="entry name" value="RIBONUCLEASE H"/>
    <property type="match status" value="1"/>
</dbReference>
<feature type="domain" description="Integrase catalytic" evidence="2">
    <location>
        <begin position="1059"/>
        <end position="1220"/>
    </location>
</feature>
<dbReference type="Gene3D" id="3.30.70.270">
    <property type="match status" value="1"/>
</dbReference>
<gene>
    <name evidence="3" type="ORF">E5676_scaffold10G00460</name>
</gene>
<feature type="domain" description="RNase H type-1" evidence="1">
    <location>
        <begin position="775"/>
        <end position="904"/>
    </location>
</feature>
<dbReference type="InterPro" id="IPR012337">
    <property type="entry name" value="RNaseH-like_sf"/>
</dbReference>
<dbReference type="Pfam" id="PF00665">
    <property type="entry name" value="rve"/>
    <property type="match status" value="1"/>
</dbReference>
<dbReference type="GO" id="GO:0003676">
    <property type="term" value="F:nucleic acid binding"/>
    <property type="evidence" value="ECO:0007669"/>
    <property type="project" value="InterPro"/>
</dbReference>
<dbReference type="InterPro" id="IPR036397">
    <property type="entry name" value="RNaseH_sf"/>
</dbReference>
<dbReference type="CDD" id="cd00303">
    <property type="entry name" value="retropepsin_like"/>
    <property type="match status" value="1"/>
</dbReference>
<evidence type="ECO:0000313" key="3">
    <source>
        <dbReference type="EMBL" id="TYJ96882.1"/>
    </source>
</evidence>
<dbReference type="InterPro" id="IPR043128">
    <property type="entry name" value="Rev_trsase/Diguanyl_cyclase"/>
</dbReference>
<dbReference type="PROSITE" id="PS50994">
    <property type="entry name" value="INTEGRASE"/>
    <property type="match status" value="1"/>
</dbReference>
<dbReference type="CDD" id="cd09279">
    <property type="entry name" value="RNase_HI_like"/>
    <property type="match status" value="1"/>
</dbReference>
<dbReference type="InterPro" id="IPR041588">
    <property type="entry name" value="Integrase_H2C2"/>
</dbReference>
<organism evidence="3 4">
    <name type="scientific">Cucumis melo var. makuwa</name>
    <name type="common">Oriental melon</name>
    <dbReference type="NCBI Taxonomy" id="1194695"/>
    <lineage>
        <taxon>Eukaryota</taxon>
        <taxon>Viridiplantae</taxon>
        <taxon>Streptophyta</taxon>
        <taxon>Embryophyta</taxon>
        <taxon>Tracheophyta</taxon>
        <taxon>Spermatophyta</taxon>
        <taxon>Magnoliopsida</taxon>
        <taxon>eudicotyledons</taxon>
        <taxon>Gunneridae</taxon>
        <taxon>Pentapetalae</taxon>
        <taxon>rosids</taxon>
        <taxon>fabids</taxon>
        <taxon>Cucurbitales</taxon>
        <taxon>Cucurbitaceae</taxon>
        <taxon>Benincaseae</taxon>
        <taxon>Cucumis</taxon>
    </lineage>
</organism>
<evidence type="ECO:0000259" key="1">
    <source>
        <dbReference type="PROSITE" id="PS50879"/>
    </source>
</evidence>
<dbReference type="EMBL" id="SSTD01019198">
    <property type="protein sequence ID" value="TYJ96882.1"/>
    <property type="molecule type" value="Genomic_DNA"/>
</dbReference>
<accession>A0A5D3BAL8</accession>
<proteinExistence type="predicted"/>
<dbReference type="Gene3D" id="3.10.10.10">
    <property type="entry name" value="HIV Type 1 Reverse Transcriptase, subunit A, domain 1"/>
    <property type="match status" value="1"/>
</dbReference>
<dbReference type="Pfam" id="PF13456">
    <property type="entry name" value="RVT_3"/>
    <property type="match status" value="1"/>
</dbReference>
<dbReference type="InterPro" id="IPR002156">
    <property type="entry name" value="RNaseH_domain"/>
</dbReference>
<dbReference type="Gene3D" id="3.30.420.10">
    <property type="entry name" value="Ribonuclease H-like superfamily/Ribonuclease H"/>
    <property type="match status" value="2"/>
</dbReference>
<dbReference type="PROSITE" id="PS50879">
    <property type="entry name" value="RNASE_H_1"/>
    <property type="match status" value="1"/>
</dbReference>
<dbReference type="Pfam" id="PF17921">
    <property type="entry name" value="Integrase_H2C2"/>
    <property type="match status" value="1"/>
</dbReference>
<dbReference type="Proteomes" id="UP000321947">
    <property type="component" value="Unassembled WGS sequence"/>
</dbReference>
<dbReference type="InterPro" id="IPR043502">
    <property type="entry name" value="DNA/RNA_pol_sf"/>
</dbReference>
<evidence type="ECO:0000313" key="4">
    <source>
        <dbReference type="Proteomes" id="UP000321947"/>
    </source>
</evidence>
<dbReference type="SUPFAM" id="SSF56672">
    <property type="entry name" value="DNA/RNA polymerases"/>
    <property type="match status" value="1"/>
</dbReference>
<sequence length="1328" mass="151686">MGEEDFLITKPVSTPYVEATEEALECSFRSFEIAHATMMEAIVDEVIKPHKFKVEVMTTRITGGGGYSLNQNLETLLKILSNDGRFGLGYKPSIYDKIRLQEEKKEKFIAVSQEASFEGNTVYACPSDFELNNWDIVDLPTFSRDFQEMVEEEDEVLRPHQELVEAINLGSQEESKEDMPGLRYNQIKFKDLKAVPWRYDCKVITGRKNEKRNVKEHCKDQDVEMPIIAKDIEYKKLVTDEEANEFFKIVKQEPHRKVLLDILNKAHVGHDISVEKFSGIIRNITYSNSIVFTDDEIPPKGLGHIKALHIQVKCKNYVIARVLVDNGSALNIMSKSTLLKLLVDMSHIKSSTMVVKAFDGSRREVIGRPWIHSAGVVPSTLHQKLKFIVGSKLICVMGEEDFLITKPVSTPYVEATEEALECSFRSFEIVHATMMEATVDEVIKPHKFKVEVMTTRIMGDNIHKNEDVSNPGSTLDALIYTMESDKESDDEDDVGISSELLRMVEEEDEVLGPHQELVEAINLGSQEESKEDMPGLSTDIVVHRVPLKPECNPVRQKLRKMKLNVLIKIKEEVQKQIEAGFLTVSKYPEWVTNIVPVPKKDRKDTQLSPSWMIFQDIIRSKWLKKIEKKRHSLPFGKHSAKKIEVYVVNMIAKSKADEDHTTTLQKLFDRLRKYQLKLNPSKCTFGETSGKLLGFIVSEEGIKVDPDKVRAIMEMPSPKTEKEIREYDIVYVTKKAIKGSAIADHLAAQPVADYEPMRIDFPDENIFRVEKNARDHETWTMLFDGASNELGHGIGVVLISPEGKVFPLTAKLCFECTHNIAEYKACIMGLQVACDMSIKKLKVLGDSMLVIHQVKEEWETRDAKLVPYSQYVTKLSQNFEKISFDHVPREDNRIADALATLAVMFDLNLEFELLQIQITKRDVPAYCMNVGNDNKPWYFDIKQYIKCREYPYEALENDKRTIRRLAINFFLSGEVLYKRNHDMVLLRCVDKEKAKQIMTDIHEGICGTHANGHMMARQILRSGYYWTTMESDCIKYARECKKCQIYMDKIHVAASSLHILSAPWSFSLWGMDVIGAIDPKASNGHRFILVAIDYFTKWIEAASYCNVTRGVMLKFIKKELICRYGLLEGIITDNAKNLNNKMMDELCEQFKINHRNSTPYRSKMNEAVEAANKNIKRIIEKMTITYQDWHEMLPFALHGYRTSVRTSTGATPFSLVYGMEAVLPLEVEIPSLRVLMEAKKWSIPDAEEHVGIKNVGNKGFPDALNNASEDASGKPSFLTHHEGVGKNTSGKGVFSDAVNSPHKTRLNYKLNFMKLWNGLKYKIEITKH</sequence>
<comment type="caution">
    <text evidence="3">The sequence shown here is derived from an EMBL/GenBank/DDBJ whole genome shotgun (WGS) entry which is preliminary data.</text>
</comment>
<dbReference type="Gene3D" id="1.10.340.70">
    <property type="match status" value="1"/>
</dbReference>
<evidence type="ECO:0000259" key="2">
    <source>
        <dbReference type="PROSITE" id="PS50994"/>
    </source>
</evidence>
<dbReference type="GO" id="GO:0004523">
    <property type="term" value="F:RNA-DNA hybrid ribonuclease activity"/>
    <property type="evidence" value="ECO:0007669"/>
    <property type="project" value="InterPro"/>
</dbReference>
<dbReference type="SUPFAM" id="SSF53098">
    <property type="entry name" value="Ribonuclease H-like"/>
    <property type="match status" value="1"/>
</dbReference>
<name>A0A5D3BAL8_CUCMM</name>
<dbReference type="GO" id="GO:0015074">
    <property type="term" value="P:DNA integration"/>
    <property type="evidence" value="ECO:0007669"/>
    <property type="project" value="InterPro"/>
</dbReference>
<dbReference type="PANTHER" id="PTHR48475:SF1">
    <property type="entry name" value="RNASE H TYPE-1 DOMAIN-CONTAINING PROTEIN"/>
    <property type="match status" value="1"/>
</dbReference>
<dbReference type="InterPro" id="IPR001584">
    <property type="entry name" value="Integrase_cat-core"/>
</dbReference>
<reference evidence="3 4" key="1">
    <citation type="submission" date="2019-08" db="EMBL/GenBank/DDBJ databases">
        <title>Draft genome sequences of two oriental melons (Cucumis melo L. var makuwa).</title>
        <authorList>
            <person name="Kwon S.-Y."/>
        </authorList>
    </citation>
    <scope>NUCLEOTIDE SEQUENCE [LARGE SCALE GENOMIC DNA]</scope>
    <source>
        <strain evidence="4">cv. Chang Bougi</strain>
        <tissue evidence="3">Leaf</tissue>
    </source>
</reference>
<protein>
    <submittedName>
        <fullName evidence="3">Uncharacterized protein</fullName>
    </submittedName>
</protein>